<sequence>MELEQGIRLKYTILIMGIVFSLFGCSGDSAKEEHFLVRVNDYRISRDDVDAMLKYEAQLNSNFYLSEDTRANFIKDLIQTQLLIQEAKKRELDQRESFRQTIQRYWESTLIRDLLQEKGTQIQKTVIVSEEEIEAYYKKNKDNLPEGREEEMKKEIARILEQKKVTARLEEWIEDLKAGAVIEIQDPGLAEKVNQKSN</sequence>
<name>A0A8D5FT02_9BACT</name>
<dbReference type="PANTHER" id="PTHR47245:SF2">
    <property type="entry name" value="PEPTIDYL-PROLYL CIS-TRANS ISOMERASE HP_0175-RELATED"/>
    <property type="match status" value="1"/>
</dbReference>
<reference evidence="1" key="1">
    <citation type="submission" date="2020-09" db="EMBL/GenBank/DDBJ databases">
        <title>Desulfogranum mesoprofundum gen. nov., sp. nov., a novel mesophilic, sulfate-reducing chemolithoautotroph isolated from a deep-sea hydrothermal vent chimney in the Suiyo Seamount.</title>
        <authorList>
            <person name="Hashimoto Y."/>
            <person name="Nakagawa S."/>
        </authorList>
    </citation>
    <scope>NUCLEOTIDE SEQUENCE</scope>
    <source>
        <strain evidence="1">KT2</strain>
    </source>
</reference>
<evidence type="ECO:0000313" key="1">
    <source>
        <dbReference type="EMBL" id="BCL61179.1"/>
    </source>
</evidence>
<organism evidence="1 2">
    <name type="scientific">Desulfomarina profundi</name>
    <dbReference type="NCBI Taxonomy" id="2772557"/>
    <lineage>
        <taxon>Bacteria</taxon>
        <taxon>Pseudomonadati</taxon>
        <taxon>Thermodesulfobacteriota</taxon>
        <taxon>Desulfobulbia</taxon>
        <taxon>Desulfobulbales</taxon>
        <taxon>Desulfobulbaceae</taxon>
        <taxon>Desulfomarina</taxon>
    </lineage>
</organism>
<keyword evidence="2" id="KW-1185">Reference proteome</keyword>
<dbReference type="AlphaFoldDB" id="A0A8D5FT02"/>
<accession>A0A8D5FT02</accession>
<gene>
    <name evidence="1" type="ORF">DGMP_18720</name>
</gene>
<dbReference type="PANTHER" id="PTHR47245">
    <property type="entry name" value="PEPTIDYLPROLYL ISOMERASE"/>
    <property type="match status" value="1"/>
</dbReference>
<proteinExistence type="predicted"/>
<dbReference type="Proteomes" id="UP000826725">
    <property type="component" value="Chromosome"/>
</dbReference>
<dbReference type="KEGG" id="dbk:DGMP_18720"/>
<dbReference type="InterPro" id="IPR050245">
    <property type="entry name" value="PrsA_foldase"/>
</dbReference>
<evidence type="ECO:0000313" key="2">
    <source>
        <dbReference type="Proteomes" id="UP000826725"/>
    </source>
</evidence>
<protein>
    <recommendedName>
        <fullName evidence="3">Peptidylprolyl isomerase</fullName>
    </recommendedName>
</protein>
<dbReference type="Pfam" id="PF13624">
    <property type="entry name" value="SurA_N_3"/>
    <property type="match status" value="1"/>
</dbReference>
<dbReference type="EMBL" id="AP024086">
    <property type="protein sequence ID" value="BCL61179.1"/>
    <property type="molecule type" value="Genomic_DNA"/>
</dbReference>
<evidence type="ECO:0008006" key="3">
    <source>
        <dbReference type="Google" id="ProtNLM"/>
    </source>
</evidence>